<sequence length="199" mass="21005">MNDRDIDAEFDAIVARWDEAADAPPESPSPAAPTPRATPPAPPVAPPKPRTVQDITSAYAALSRREPDAPAPVGEPGRASEGPAAGDAGSGDVTSREAGSGESEEPEAWRAGPSIDDEDDHFEPPEVQLPPGEDIGYWGALLGLVGGPLLLLWVVVSEPFYGGWWTLGAILLFFGGFGLLVMRQPKDRDPFDDDNGARV</sequence>
<dbReference type="AlphaFoldDB" id="A0A8H9FYU0"/>
<protein>
    <submittedName>
        <fullName evidence="3">Uncharacterized protein</fullName>
    </submittedName>
</protein>
<dbReference type="EMBL" id="BMEA01000006">
    <property type="protein sequence ID" value="GGB90537.1"/>
    <property type="molecule type" value="Genomic_DNA"/>
</dbReference>
<evidence type="ECO:0000256" key="1">
    <source>
        <dbReference type="SAM" id="MobiDB-lite"/>
    </source>
</evidence>
<keyword evidence="2" id="KW-0812">Transmembrane</keyword>
<comment type="caution">
    <text evidence="3">The sequence shown here is derived from an EMBL/GenBank/DDBJ whole genome shotgun (WGS) entry which is preliminary data.</text>
</comment>
<dbReference type="Proteomes" id="UP000628079">
    <property type="component" value="Unassembled WGS sequence"/>
</dbReference>
<evidence type="ECO:0000256" key="2">
    <source>
        <dbReference type="SAM" id="Phobius"/>
    </source>
</evidence>
<proteinExistence type="predicted"/>
<accession>A0A8H9FYU0</accession>
<reference evidence="3" key="1">
    <citation type="journal article" date="2014" name="Int. J. Syst. Evol. Microbiol.">
        <title>Complete genome sequence of Corynebacterium casei LMG S-19264T (=DSM 44701T), isolated from a smear-ripened cheese.</title>
        <authorList>
            <consortium name="US DOE Joint Genome Institute (JGI-PGF)"/>
            <person name="Walter F."/>
            <person name="Albersmeier A."/>
            <person name="Kalinowski J."/>
            <person name="Ruckert C."/>
        </authorList>
    </citation>
    <scope>NUCLEOTIDE SEQUENCE</scope>
    <source>
        <strain evidence="3">CGMCC 1.10749</strain>
    </source>
</reference>
<evidence type="ECO:0000313" key="3">
    <source>
        <dbReference type="EMBL" id="GGB90537.1"/>
    </source>
</evidence>
<organism evidence="3 4">
    <name type="scientific">Knoellia flava</name>
    <dbReference type="NCBI Taxonomy" id="913969"/>
    <lineage>
        <taxon>Bacteria</taxon>
        <taxon>Bacillati</taxon>
        <taxon>Actinomycetota</taxon>
        <taxon>Actinomycetes</taxon>
        <taxon>Micrococcales</taxon>
        <taxon>Intrasporangiaceae</taxon>
        <taxon>Knoellia</taxon>
    </lineage>
</organism>
<feature type="compositionally biased region" description="Pro residues" evidence="1">
    <location>
        <begin position="25"/>
        <end position="49"/>
    </location>
</feature>
<keyword evidence="2" id="KW-1133">Transmembrane helix</keyword>
<dbReference type="RefSeq" id="WP_188450489.1">
    <property type="nucleotide sequence ID" value="NZ_BMEA01000006.1"/>
</dbReference>
<reference evidence="3" key="2">
    <citation type="submission" date="2020-09" db="EMBL/GenBank/DDBJ databases">
        <authorList>
            <person name="Sun Q."/>
            <person name="Zhou Y."/>
        </authorList>
    </citation>
    <scope>NUCLEOTIDE SEQUENCE</scope>
    <source>
        <strain evidence="3">CGMCC 1.10749</strain>
    </source>
</reference>
<name>A0A8H9FYU0_9MICO</name>
<gene>
    <name evidence="3" type="ORF">GCM10011314_32980</name>
</gene>
<evidence type="ECO:0000313" key="4">
    <source>
        <dbReference type="Proteomes" id="UP000628079"/>
    </source>
</evidence>
<feature type="region of interest" description="Disordered" evidence="1">
    <location>
        <begin position="1"/>
        <end position="130"/>
    </location>
</feature>
<feature type="transmembrane region" description="Helical" evidence="2">
    <location>
        <begin position="135"/>
        <end position="156"/>
    </location>
</feature>
<keyword evidence="2" id="KW-0472">Membrane</keyword>
<feature type="transmembrane region" description="Helical" evidence="2">
    <location>
        <begin position="162"/>
        <end position="182"/>
    </location>
</feature>